<dbReference type="Gene3D" id="2.130.10.10">
    <property type="entry name" value="YVTN repeat-like/Quinoprotein amine dehydrogenase"/>
    <property type="match status" value="1"/>
</dbReference>
<dbReference type="InterPro" id="IPR001680">
    <property type="entry name" value="WD40_rpt"/>
</dbReference>
<dbReference type="PROSITE" id="PS50294">
    <property type="entry name" value="WD_REPEATS_REGION"/>
    <property type="match status" value="1"/>
</dbReference>
<dbReference type="PROSITE" id="PS00678">
    <property type="entry name" value="WD_REPEATS_1"/>
    <property type="match status" value="1"/>
</dbReference>
<dbReference type="InterPro" id="IPR036322">
    <property type="entry name" value="WD40_repeat_dom_sf"/>
</dbReference>
<feature type="repeat" description="WD" evidence="3">
    <location>
        <begin position="573"/>
        <end position="606"/>
    </location>
</feature>
<dbReference type="Proteomes" id="UP001589870">
    <property type="component" value="Unassembled WGS sequence"/>
</dbReference>
<evidence type="ECO:0000259" key="4">
    <source>
        <dbReference type="Pfam" id="PF20703"/>
    </source>
</evidence>
<dbReference type="SUPFAM" id="SSF52540">
    <property type="entry name" value="P-loop containing nucleoside triphosphate hydrolases"/>
    <property type="match status" value="1"/>
</dbReference>
<dbReference type="SUPFAM" id="SSF50978">
    <property type="entry name" value="WD40 repeat-like"/>
    <property type="match status" value="1"/>
</dbReference>
<sequence>MSQKNRARLDVRSLLLGLIFGFGTNLITANPEDWWTPLQVIDQYAPVWLVTGISAALLYEGIVRYRENRQRSWHGPDSPYAGLSPYTADRSPVFFGRESEAEKLLSRLNRSGVDPSMRFIPVVGPSGVGKSSLVQAGVLPALNRHWTIIGPLQPGPSPFLALANALVSRDDVSHQRRTQLVVKQARLLRDEAAQLRCTGTGRPDVLLSLLAEQQPKTQRLLIFVDQLEETITLSSPEERGLFLALLRAGMTALPTMHTLATLRPDALAQFCNGPDAPLFAHPFRVGPLDSQRLRDVIMKPAAATGLKIEGQVVEQMLAEATVGDTLPLLSHLLERLHLNCGAEGTITSEAFNRVGRVIGAITDHAEEVYESLLAVYQPKQIDETLLRFVSWSAHEPVRKPVPALDLDSVSLRVVEEFRIARLIVDTDDGASFDLAHDALLRQWDRIRNLIAQAEDRLRNLALLELRAQKWFLSSRPADDLLRGGPLEDARALVAISSAPSILREFLKASQAGEEKAATRKAEEAAERALHLREQDRALAVAAAREAARSASGSSSAVLALWGLIEEPAVERLPIGHSAGVLCFTWLQDSSGIVSLAKDRSVCIWDVHGELSKFSSLPYEGETDLGLAKISADGSRVLLVENDFHSSLWDLQNMHRLGRSNYPMNLRMELMTYEWSPDGQFLAGQPDYSNILVWMVSHKEKGEDVTQQTIPTPHVTALSWSPDQSAIAYLTDSSL</sequence>
<keyword evidence="6" id="KW-1185">Reference proteome</keyword>
<dbReference type="EMBL" id="JBHMQT010000013">
    <property type="protein sequence ID" value="MFC0862350.1"/>
    <property type="molecule type" value="Genomic_DNA"/>
</dbReference>
<proteinExistence type="predicted"/>
<organism evidence="5 6">
    <name type="scientific">Sphaerimonospora cavernae</name>
    <dbReference type="NCBI Taxonomy" id="1740611"/>
    <lineage>
        <taxon>Bacteria</taxon>
        <taxon>Bacillati</taxon>
        <taxon>Actinomycetota</taxon>
        <taxon>Actinomycetes</taxon>
        <taxon>Streptosporangiales</taxon>
        <taxon>Streptosporangiaceae</taxon>
        <taxon>Sphaerimonospora</taxon>
    </lineage>
</organism>
<comment type="caution">
    <text evidence="5">The sequence shown here is derived from an EMBL/GenBank/DDBJ whole genome shotgun (WGS) entry which is preliminary data.</text>
</comment>
<evidence type="ECO:0000313" key="5">
    <source>
        <dbReference type="EMBL" id="MFC0862350.1"/>
    </source>
</evidence>
<dbReference type="Pfam" id="PF00400">
    <property type="entry name" value="WD40"/>
    <property type="match status" value="1"/>
</dbReference>
<dbReference type="PROSITE" id="PS50082">
    <property type="entry name" value="WD_REPEATS_2"/>
    <property type="match status" value="1"/>
</dbReference>
<dbReference type="InterPro" id="IPR019775">
    <property type="entry name" value="WD40_repeat_CS"/>
</dbReference>
<evidence type="ECO:0000256" key="1">
    <source>
        <dbReference type="ARBA" id="ARBA00022574"/>
    </source>
</evidence>
<accession>A0ABV6U1P0</accession>
<evidence type="ECO:0000256" key="3">
    <source>
        <dbReference type="PROSITE-ProRule" id="PRU00221"/>
    </source>
</evidence>
<name>A0ABV6U1P0_9ACTN</name>
<gene>
    <name evidence="5" type="ORF">ACFHYQ_08575</name>
</gene>
<keyword evidence="1 3" id="KW-0853">WD repeat</keyword>
<dbReference type="SMART" id="SM00320">
    <property type="entry name" value="WD40"/>
    <property type="match status" value="1"/>
</dbReference>
<evidence type="ECO:0000313" key="6">
    <source>
        <dbReference type="Proteomes" id="UP001589870"/>
    </source>
</evidence>
<dbReference type="InterPro" id="IPR015943">
    <property type="entry name" value="WD40/YVTN_repeat-like_dom_sf"/>
</dbReference>
<protein>
    <submittedName>
        <fullName evidence="5">NACHT and WD repeat domain-containing protein</fullName>
    </submittedName>
</protein>
<dbReference type="Pfam" id="PF20703">
    <property type="entry name" value="nSTAND1"/>
    <property type="match status" value="1"/>
</dbReference>
<evidence type="ECO:0000256" key="2">
    <source>
        <dbReference type="ARBA" id="ARBA00022737"/>
    </source>
</evidence>
<reference evidence="5 6" key="1">
    <citation type="submission" date="2024-09" db="EMBL/GenBank/DDBJ databases">
        <authorList>
            <person name="Sun Q."/>
            <person name="Mori K."/>
        </authorList>
    </citation>
    <scope>NUCLEOTIDE SEQUENCE [LARGE SCALE GENOMIC DNA]</scope>
    <source>
        <strain evidence="5 6">TBRC 1851</strain>
    </source>
</reference>
<dbReference type="Gene3D" id="3.40.50.300">
    <property type="entry name" value="P-loop containing nucleotide triphosphate hydrolases"/>
    <property type="match status" value="1"/>
</dbReference>
<dbReference type="RefSeq" id="WP_394300564.1">
    <property type="nucleotide sequence ID" value="NZ_JBHMQT010000013.1"/>
</dbReference>
<dbReference type="InterPro" id="IPR027417">
    <property type="entry name" value="P-loop_NTPase"/>
</dbReference>
<dbReference type="InterPro" id="IPR049052">
    <property type="entry name" value="nSTAND1"/>
</dbReference>
<feature type="domain" description="Novel STAND NTPase 1" evidence="4">
    <location>
        <begin position="79"/>
        <end position="475"/>
    </location>
</feature>
<keyword evidence="2" id="KW-0677">Repeat</keyword>